<dbReference type="Gene3D" id="1.10.150.380">
    <property type="entry name" value="GatB domain, N-terminal subdomain"/>
    <property type="match status" value="1"/>
</dbReference>
<dbReference type="Pfam" id="PF02637">
    <property type="entry name" value="GatB_Yqey"/>
    <property type="match status" value="1"/>
</dbReference>
<comment type="subcellular location">
    <subcellularLocation>
        <location evidence="11">Mitochondrion</location>
    </subcellularLocation>
    <subcellularLocation>
        <location evidence="11">Plastid</location>
        <location evidence="11">Chloroplast</location>
    </subcellularLocation>
</comment>
<dbReference type="GO" id="GO:0050567">
    <property type="term" value="F:glutaminyl-tRNA synthase (glutamine-hydrolyzing) activity"/>
    <property type="evidence" value="ECO:0007669"/>
    <property type="project" value="UniProtKB-UniRule"/>
</dbReference>
<protein>
    <recommendedName>
        <fullName evidence="11">Glutamyl-tRNA(Gln) amidotransferase subunit B, chloroplastic/mitochondrial</fullName>
        <shortName evidence="11">Glu-AdT subunit B</shortName>
        <ecNumber evidence="11">6.3.5.-</ecNumber>
    </recommendedName>
</protein>
<dbReference type="HAMAP" id="MF_00121">
    <property type="entry name" value="GatB"/>
    <property type="match status" value="1"/>
</dbReference>
<dbReference type="KEGG" id="apro:F751_1991"/>
<dbReference type="InterPro" id="IPR042114">
    <property type="entry name" value="GatB_C_1"/>
</dbReference>
<evidence type="ECO:0000256" key="10">
    <source>
        <dbReference type="ARBA" id="ARBA00047913"/>
    </source>
</evidence>
<evidence type="ECO:0000256" key="8">
    <source>
        <dbReference type="ARBA" id="ARBA00024799"/>
    </source>
</evidence>
<comment type="subunit">
    <text evidence="11">Subunit of the heterotrimeric GatCAB amidotransferase (AdT) complex, composed of A, B and C subunits.</text>
</comment>
<dbReference type="PANTHER" id="PTHR11659:SF0">
    <property type="entry name" value="GLUTAMYL-TRNA(GLN) AMIDOTRANSFERASE SUBUNIT B, MITOCHONDRIAL"/>
    <property type="match status" value="1"/>
</dbReference>
<evidence type="ECO:0000256" key="2">
    <source>
        <dbReference type="ARBA" id="ARBA00011123"/>
    </source>
</evidence>
<evidence type="ECO:0000256" key="5">
    <source>
        <dbReference type="ARBA" id="ARBA00022840"/>
    </source>
</evidence>
<dbReference type="NCBIfam" id="NF004012">
    <property type="entry name" value="PRK05477.1-2"/>
    <property type="match status" value="1"/>
</dbReference>
<keyword evidence="6 11" id="KW-0648">Protein biosynthesis</keyword>
<dbReference type="eggNOG" id="KOG2438">
    <property type="taxonomic scope" value="Eukaryota"/>
</dbReference>
<dbReference type="FunFam" id="1.10.150.380:FF:000001">
    <property type="entry name" value="Aspartyl/glutamyl-tRNA(Asn/Gln) amidotransferase subunit B"/>
    <property type="match status" value="1"/>
</dbReference>
<dbReference type="EC" id="6.3.5.-" evidence="11"/>
<evidence type="ECO:0000256" key="6">
    <source>
        <dbReference type="ARBA" id="ARBA00022917"/>
    </source>
</evidence>
<dbReference type="NCBIfam" id="NF004014">
    <property type="entry name" value="PRK05477.1-4"/>
    <property type="match status" value="1"/>
</dbReference>
<dbReference type="InterPro" id="IPR017959">
    <property type="entry name" value="Asn/Gln-tRNA_amidoTrfase_suB/E"/>
</dbReference>
<evidence type="ECO:0000259" key="12">
    <source>
        <dbReference type="SMART" id="SM00845"/>
    </source>
</evidence>
<dbReference type="InterPro" id="IPR004413">
    <property type="entry name" value="GatB"/>
</dbReference>
<dbReference type="InterPro" id="IPR017958">
    <property type="entry name" value="Gln-tRNA_amidoTrfase_suB_CS"/>
</dbReference>
<dbReference type="Pfam" id="PF02934">
    <property type="entry name" value="GatB_N"/>
    <property type="match status" value="1"/>
</dbReference>
<comment type="catalytic activity">
    <reaction evidence="10 11">
        <text>L-glutamyl-tRNA(Gln) + L-glutamine + ATP + H2O = L-glutaminyl-tRNA(Gln) + L-glutamate + ADP + phosphate + H(+)</text>
        <dbReference type="Rhea" id="RHEA:17521"/>
        <dbReference type="Rhea" id="RHEA-COMP:9681"/>
        <dbReference type="Rhea" id="RHEA-COMP:9684"/>
        <dbReference type="ChEBI" id="CHEBI:15377"/>
        <dbReference type="ChEBI" id="CHEBI:15378"/>
        <dbReference type="ChEBI" id="CHEBI:29985"/>
        <dbReference type="ChEBI" id="CHEBI:30616"/>
        <dbReference type="ChEBI" id="CHEBI:43474"/>
        <dbReference type="ChEBI" id="CHEBI:58359"/>
        <dbReference type="ChEBI" id="CHEBI:78520"/>
        <dbReference type="ChEBI" id="CHEBI:78521"/>
        <dbReference type="ChEBI" id="CHEBI:456216"/>
    </reaction>
</comment>
<dbReference type="SMART" id="SM00845">
    <property type="entry name" value="GatB_Yqey"/>
    <property type="match status" value="1"/>
</dbReference>
<dbReference type="InterPro" id="IPR006075">
    <property type="entry name" value="Asn/Gln-tRNA_Trfase_suB/E_cat"/>
</dbReference>
<accession>A0A087SHA8</accession>
<dbReference type="InterPro" id="IPR014746">
    <property type="entry name" value="Gln_synth/guanido_kin_cat_dom"/>
</dbReference>
<keyword evidence="11" id="KW-0150">Chloroplast</keyword>
<dbReference type="GO" id="GO:0005524">
    <property type="term" value="F:ATP binding"/>
    <property type="evidence" value="ECO:0007669"/>
    <property type="project" value="UniProtKB-KW"/>
</dbReference>
<comment type="function">
    <text evidence="11">Allows the formation of correctly charged Gln-tRNA(Gln) through the transamidation of misacylated Glu-tRNA(Gln) in chloroplasts and mitochondria. The reaction takes place in the presence of glutamine and ATP through an activated gamma-phospho-Glu-tRNA(Gln).</text>
</comment>
<reference evidence="13 14" key="1">
    <citation type="journal article" date="2014" name="BMC Genomics">
        <title>Oil accumulation mechanisms of the oleaginous microalga Chlorella protothecoides revealed through its genome, transcriptomes, and proteomes.</title>
        <authorList>
            <person name="Gao C."/>
            <person name="Wang Y."/>
            <person name="Shen Y."/>
            <person name="Yan D."/>
            <person name="He X."/>
            <person name="Dai J."/>
            <person name="Wu Q."/>
        </authorList>
    </citation>
    <scope>NUCLEOTIDE SEQUENCE [LARGE SCALE GENOMIC DNA]</scope>
    <source>
        <strain evidence="13 14">0710</strain>
    </source>
</reference>
<keyword evidence="4 11" id="KW-0547">Nucleotide-binding</keyword>
<dbReference type="GeneID" id="23613382"/>
<dbReference type="EMBL" id="KL662111">
    <property type="protein sequence ID" value="KFM25112.1"/>
    <property type="molecule type" value="Genomic_DNA"/>
</dbReference>
<evidence type="ECO:0000256" key="3">
    <source>
        <dbReference type="ARBA" id="ARBA00022598"/>
    </source>
</evidence>
<dbReference type="InterPro" id="IPR018027">
    <property type="entry name" value="Asn/Gln_amidotransferase"/>
</dbReference>
<keyword evidence="11" id="KW-0934">Plastid</keyword>
<sequence length="526" mass="57103">MPSWSTCFSAPLFNFGRPVIPCWQTDYEAVVGIECHVQLNTRTKAFCACPNQYGGEPNSHICPVCLGHPGTLPVLNAAVVDKAVLTGLALGCSIARHSIFSRKQYFYPDLPKGYQISQHDTPLAYNGSLEIDAGDGTRRRIGITRVHVEEDAGKLVYVGAQALTGAASAQADYNRAGVPLLEVVSEPDMRSGQEAAAYGAELRRLLRYIGVSNGNMAEGSLRCDVNVSVRPRGTTALGTKVEVKNLNSFNSVQRAIQFEIERQVTALSSGAEHEVVVETRVWDEAAARTRTMRKKEGQADYRFFPEPDLPPLEVSEETIARIQASMPELPQEKRARFEGLGLSPYDAHVLCDDLAVAGYFDAALEAGASPKPAANWIMGDIMAHCKVGTGIKGWCMGEMEAHLGMDDLLLTPTTLAKLLGLIEKGTISGKIAKDLLPDLLQGKGSGDLLAYVEAKGLIQISDEGALLDIINNVLESNSKQLEQYKQGKTKLQGFFVGQVMKESRGRANPGELQRLLMQRLAEEAGQ</sequence>
<comment type="similarity">
    <text evidence="1 11">Belongs to the GatB/GatE family. GatB subfamily.</text>
</comment>
<dbReference type="GO" id="GO:0016740">
    <property type="term" value="F:transferase activity"/>
    <property type="evidence" value="ECO:0007669"/>
    <property type="project" value="UniProtKB-KW"/>
</dbReference>
<dbReference type="STRING" id="3075.A0A087SHA8"/>
<dbReference type="GO" id="GO:0005739">
    <property type="term" value="C:mitochondrion"/>
    <property type="evidence" value="ECO:0007669"/>
    <property type="project" value="UniProtKB-SubCell"/>
</dbReference>
<evidence type="ECO:0000256" key="4">
    <source>
        <dbReference type="ARBA" id="ARBA00022741"/>
    </source>
</evidence>
<keyword evidence="13" id="KW-0808">Transferase</keyword>
<name>A0A087SHA8_AUXPR</name>
<dbReference type="Proteomes" id="UP000028924">
    <property type="component" value="Unassembled WGS sequence"/>
</dbReference>
<feature type="domain" description="Asn/Gln amidotransferase" evidence="12">
    <location>
        <begin position="358"/>
        <end position="520"/>
    </location>
</feature>
<evidence type="ECO:0000256" key="7">
    <source>
        <dbReference type="ARBA" id="ARBA00023128"/>
    </source>
</evidence>
<dbReference type="RefSeq" id="XP_011398000.1">
    <property type="nucleotide sequence ID" value="XM_011399698.1"/>
</dbReference>
<dbReference type="FunFam" id="1.10.10.410:FF:000001">
    <property type="entry name" value="Aspartyl/glutamyl-tRNA(Asn/Gln) amidotransferase subunit B"/>
    <property type="match status" value="1"/>
</dbReference>
<dbReference type="GO" id="GO:0070681">
    <property type="term" value="P:glutaminyl-tRNAGln biosynthesis via transamidation"/>
    <property type="evidence" value="ECO:0007669"/>
    <property type="project" value="UniProtKB-UniRule"/>
</dbReference>
<comment type="subunit">
    <text evidence="2">Heterotrimer of A, B and C subunits.</text>
</comment>
<dbReference type="GO" id="GO:0030956">
    <property type="term" value="C:glutamyl-tRNA(Gln) amidotransferase complex"/>
    <property type="evidence" value="ECO:0007669"/>
    <property type="project" value="UniProtKB-UniRule"/>
</dbReference>
<dbReference type="InterPro" id="IPR023168">
    <property type="entry name" value="GatB_Yqey_C_2"/>
</dbReference>
<organism evidence="13 14">
    <name type="scientific">Auxenochlorella protothecoides</name>
    <name type="common">Green microalga</name>
    <name type="synonym">Chlorella protothecoides</name>
    <dbReference type="NCBI Taxonomy" id="3075"/>
    <lineage>
        <taxon>Eukaryota</taxon>
        <taxon>Viridiplantae</taxon>
        <taxon>Chlorophyta</taxon>
        <taxon>core chlorophytes</taxon>
        <taxon>Trebouxiophyceae</taxon>
        <taxon>Chlorellales</taxon>
        <taxon>Chlorellaceae</taxon>
        <taxon>Auxenochlorella</taxon>
    </lineage>
</organism>
<dbReference type="NCBIfam" id="TIGR00133">
    <property type="entry name" value="gatB"/>
    <property type="match status" value="1"/>
</dbReference>
<dbReference type="PANTHER" id="PTHR11659">
    <property type="entry name" value="GLUTAMYL-TRNA GLN AMIDOTRANSFERASE SUBUNIT B MITOCHONDRIAL AND PROKARYOTIC PET112-RELATED"/>
    <property type="match status" value="1"/>
</dbReference>
<keyword evidence="7 11" id="KW-0496">Mitochondrion</keyword>
<keyword evidence="3 11" id="KW-0436">Ligase</keyword>
<dbReference type="GO" id="GO:0032543">
    <property type="term" value="P:mitochondrial translation"/>
    <property type="evidence" value="ECO:0007669"/>
    <property type="project" value="UniProtKB-UniRule"/>
</dbReference>
<comment type="function">
    <text evidence="8">Allows the formation of correctly charged Asn-tRNA(Asn) or Gln-tRNA(Gln) through the transamidation of misacylated Asp-tRNA(Asn) or Glu-tRNA(Gln) in organisms which lack either or both of asparaginyl-tRNA or glutaminyl-tRNA synthetases. The reaction takes place in the presence of glutamine and ATP through an activated phospho-Asp-tRNA(Asn) or phospho-Glu-tRNA(Gln).</text>
</comment>
<keyword evidence="5 11" id="KW-0067">ATP-binding</keyword>
<dbReference type="OrthoDB" id="1722066at2759"/>
<dbReference type="GO" id="GO:0050566">
    <property type="term" value="F:asparaginyl-tRNA synthase (glutamine-hydrolyzing) activity"/>
    <property type="evidence" value="ECO:0007669"/>
    <property type="project" value="RHEA"/>
</dbReference>
<dbReference type="SUPFAM" id="SSF55931">
    <property type="entry name" value="Glutamine synthetase/guanido kinase"/>
    <property type="match status" value="1"/>
</dbReference>
<evidence type="ECO:0000256" key="9">
    <source>
        <dbReference type="ARBA" id="ARBA00047380"/>
    </source>
</evidence>
<dbReference type="InterPro" id="IPR003789">
    <property type="entry name" value="Asn/Gln_tRNA_amidoTrase-B-like"/>
</dbReference>
<dbReference type="SUPFAM" id="SSF89095">
    <property type="entry name" value="GatB/YqeY motif"/>
    <property type="match status" value="1"/>
</dbReference>
<evidence type="ECO:0000313" key="14">
    <source>
        <dbReference type="Proteomes" id="UP000028924"/>
    </source>
</evidence>
<evidence type="ECO:0000256" key="1">
    <source>
        <dbReference type="ARBA" id="ARBA00005306"/>
    </source>
</evidence>
<comment type="catalytic activity">
    <reaction evidence="9">
        <text>L-aspartyl-tRNA(Asn) + L-glutamine + ATP + H2O = L-asparaginyl-tRNA(Asn) + L-glutamate + ADP + phosphate + 2 H(+)</text>
        <dbReference type="Rhea" id="RHEA:14513"/>
        <dbReference type="Rhea" id="RHEA-COMP:9674"/>
        <dbReference type="Rhea" id="RHEA-COMP:9677"/>
        <dbReference type="ChEBI" id="CHEBI:15377"/>
        <dbReference type="ChEBI" id="CHEBI:15378"/>
        <dbReference type="ChEBI" id="CHEBI:29985"/>
        <dbReference type="ChEBI" id="CHEBI:30616"/>
        <dbReference type="ChEBI" id="CHEBI:43474"/>
        <dbReference type="ChEBI" id="CHEBI:58359"/>
        <dbReference type="ChEBI" id="CHEBI:78515"/>
        <dbReference type="ChEBI" id="CHEBI:78516"/>
        <dbReference type="ChEBI" id="CHEBI:456216"/>
    </reaction>
</comment>
<keyword evidence="14" id="KW-1185">Reference proteome</keyword>
<proteinExistence type="inferred from homology"/>
<evidence type="ECO:0000313" key="13">
    <source>
        <dbReference type="EMBL" id="KFM25112.1"/>
    </source>
</evidence>
<dbReference type="Gene3D" id="1.10.10.410">
    <property type="match status" value="1"/>
</dbReference>
<gene>
    <name evidence="11" type="primary">GATB</name>
    <name evidence="13" type="ORF">F751_1991</name>
</gene>
<dbReference type="GO" id="GO:0009507">
    <property type="term" value="C:chloroplast"/>
    <property type="evidence" value="ECO:0007669"/>
    <property type="project" value="UniProtKB-SubCell"/>
</dbReference>
<dbReference type="PROSITE" id="PS01234">
    <property type="entry name" value="GATB"/>
    <property type="match status" value="1"/>
</dbReference>
<evidence type="ECO:0000256" key="11">
    <source>
        <dbReference type="HAMAP-Rule" id="MF_03147"/>
    </source>
</evidence>
<dbReference type="AlphaFoldDB" id="A0A087SHA8"/>